<feature type="region of interest" description="Disordered" evidence="1">
    <location>
        <begin position="423"/>
        <end position="663"/>
    </location>
</feature>
<feature type="compositionally biased region" description="Low complexity" evidence="1">
    <location>
        <begin position="207"/>
        <end position="281"/>
    </location>
</feature>
<feature type="compositionally biased region" description="Basic and acidic residues" evidence="1">
    <location>
        <begin position="624"/>
        <end position="636"/>
    </location>
</feature>
<keyword evidence="3" id="KW-1185">Reference proteome</keyword>
<dbReference type="Proteomes" id="UP000284706">
    <property type="component" value="Unassembled WGS sequence"/>
</dbReference>
<dbReference type="InParanoid" id="A0A409VQI9"/>
<accession>A0A409VQI9</accession>
<organism evidence="2 3">
    <name type="scientific">Gymnopilus dilepis</name>
    <dbReference type="NCBI Taxonomy" id="231916"/>
    <lineage>
        <taxon>Eukaryota</taxon>
        <taxon>Fungi</taxon>
        <taxon>Dikarya</taxon>
        <taxon>Basidiomycota</taxon>
        <taxon>Agaricomycotina</taxon>
        <taxon>Agaricomycetes</taxon>
        <taxon>Agaricomycetidae</taxon>
        <taxon>Agaricales</taxon>
        <taxon>Agaricineae</taxon>
        <taxon>Hymenogastraceae</taxon>
        <taxon>Gymnopilus</taxon>
    </lineage>
</organism>
<evidence type="ECO:0000313" key="2">
    <source>
        <dbReference type="EMBL" id="PPQ68499.1"/>
    </source>
</evidence>
<feature type="compositionally biased region" description="Low complexity" evidence="1">
    <location>
        <begin position="457"/>
        <end position="467"/>
    </location>
</feature>
<dbReference type="EMBL" id="NHYE01005594">
    <property type="protein sequence ID" value="PPQ68499.1"/>
    <property type="molecule type" value="Genomic_DNA"/>
</dbReference>
<reference evidence="2 3" key="1">
    <citation type="journal article" date="2018" name="Evol. Lett.">
        <title>Horizontal gene cluster transfer increased hallucinogenic mushroom diversity.</title>
        <authorList>
            <person name="Reynolds H.T."/>
            <person name="Vijayakumar V."/>
            <person name="Gluck-Thaler E."/>
            <person name="Korotkin H.B."/>
            <person name="Matheny P.B."/>
            <person name="Slot J.C."/>
        </authorList>
    </citation>
    <scope>NUCLEOTIDE SEQUENCE [LARGE SCALE GENOMIC DNA]</scope>
    <source>
        <strain evidence="2 3">SRW20</strain>
    </source>
</reference>
<feature type="compositionally biased region" description="Low complexity" evidence="1">
    <location>
        <begin position="534"/>
        <end position="546"/>
    </location>
</feature>
<dbReference type="STRING" id="231916.A0A409VQI9"/>
<comment type="caution">
    <text evidence="2">The sequence shown here is derived from an EMBL/GenBank/DDBJ whole genome shotgun (WGS) entry which is preliminary data.</text>
</comment>
<evidence type="ECO:0000313" key="3">
    <source>
        <dbReference type="Proteomes" id="UP000284706"/>
    </source>
</evidence>
<feature type="compositionally biased region" description="Polar residues" evidence="1">
    <location>
        <begin position="649"/>
        <end position="663"/>
    </location>
</feature>
<feature type="region of interest" description="Disordered" evidence="1">
    <location>
        <begin position="206"/>
        <end position="281"/>
    </location>
</feature>
<name>A0A409VQI9_9AGAR</name>
<feature type="compositionally biased region" description="Low complexity" evidence="1">
    <location>
        <begin position="590"/>
        <end position="607"/>
    </location>
</feature>
<feature type="compositionally biased region" description="Polar residues" evidence="1">
    <location>
        <begin position="510"/>
        <end position="521"/>
    </location>
</feature>
<gene>
    <name evidence="2" type="ORF">CVT26_003438</name>
</gene>
<dbReference type="AlphaFoldDB" id="A0A409VQI9"/>
<protein>
    <submittedName>
        <fullName evidence="2">Uncharacterized protein</fullName>
    </submittedName>
</protein>
<dbReference type="OrthoDB" id="3230530at2759"/>
<evidence type="ECO:0000256" key="1">
    <source>
        <dbReference type="SAM" id="MobiDB-lite"/>
    </source>
</evidence>
<feature type="compositionally biased region" description="Polar residues" evidence="1">
    <location>
        <begin position="569"/>
        <end position="580"/>
    </location>
</feature>
<sequence length="663" mass="70941">MVHLILSSTKVVRTKLDADLKALQAKSITISVRCYESRTGRVNVLHSNILVDYTQVLWSKPDGVDYESIGNLEFPFRLSLPARVAGFSTAVFVDYRCMWRVEAVLTHVPINGVGSRQIRHFELPLVRYDLPPFSSISPSPEPMLSQVSQSRSVRLRYSTHPPKAPVGPLDLVPIPIHIQPMDQNVSIRSANVVVERRIYLHDVSQLSTSASTSSPNTPALQSSSSASSLNKSSSASSPRLQQTSISNSASSSSSPTHSPQESESDPTSSTNSLTSSIPTITPGTIYPSSLSVSSETPLLANSTSSGPPQTPSVKVIVNSIAGVESSGKFAHDAAKGIWSKTLTIQWPAAKSHSRWAIGETLTSELVSVKYFIRTKVVVTSPSSGTETLELAEQELLVVSTNEAERELALAKYNELQDAMVIDGNVRSKSKSPRRARPDREELIPPSPSVNTISNAVPSTSSPYSRSKPSSRRPHTSAGPRDKPVNFAGGAYGRPRGTAGEEVPSGLPGQAPSSAPGSNSLALATAKRRSDVVISSSPIRPDSSHSSASKKIRGNNSAVGLLSGNGPGKANSNSFWSTVHSNGVAPKLKSSRSTSTTGSSSSMSSSTSHGNDTEPSDDMREWEEELARIEMRSRKSSDMLGFSGRKKHSTNAPRITVSPQQVDR</sequence>
<proteinExistence type="predicted"/>
<feature type="compositionally biased region" description="Acidic residues" evidence="1">
    <location>
        <begin position="613"/>
        <end position="623"/>
    </location>
</feature>